<dbReference type="InterPro" id="IPR002121">
    <property type="entry name" value="HRDC_dom"/>
</dbReference>
<dbReference type="AlphaFoldDB" id="A0A2H0WL26"/>
<comment type="subcellular location">
    <subcellularLocation>
        <location evidence="5 6">Cytoplasm</location>
    </subcellularLocation>
</comment>
<dbReference type="Pfam" id="PF00570">
    <property type="entry name" value="HRDC"/>
    <property type="match status" value="1"/>
</dbReference>
<dbReference type="HAMAP" id="MF_00378">
    <property type="entry name" value="Exonuc_7_L"/>
    <property type="match status" value="1"/>
</dbReference>
<dbReference type="PROSITE" id="PS50967">
    <property type="entry name" value="HRDC"/>
    <property type="match status" value="1"/>
</dbReference>
<proteinExistence type="inferred from homology"/>
<evidence type="ECO:0000313" key="8">
    <source>
        <dbReference type="EMBL" id="PIS13362.1"/>
    </source>
</evidence>
<dbReference type="InterPro" id="IPR020579">
    <property type="entry name" value="Exonuc_VII_lsu_C"/>
</dbReference>
<keyword evidence="3 5" id="KW-0378">Hydrolase</keyword>
<dbReference type="GO" id="GO:0000166">
    <property type="term" value="F:nucleotide binding"/>
    <property type="evidence" value="ECO:0007669"/>
    <property type="project" value="InterPro"/>
</dbReference>
<dbReference type="InterPro" id="IPR044876">
    <property type="entry name" value="HRDC_dom_sf"/>
</dbReference>
<comment type="function">
    <text evidence="5">Bidirectionally degrades single-stranded DNA into large acid-insoluble oligonucleotides, which are then degraded further into small acid-soluble oligonucleotides.</text>
</comment>
<evidence type="ECO:0000256" key="5">
    <source>
        <dbReference type="HAMAP-Rule" id="MF_00378"/>
    </source>
</evidence>
<reference evidence="9" key="1">
    <citation type="submission" date="2017-09" db="EMBL/GenBank/DDBJ databases">
        <title>Depth-based differentiation of microbial function through sediment-hosted aquifers and enrichment of novel symbionts in the deep terrestrial subsurface.</title>
        <authorList>
            <person name="Probst A.J."/>
            <person name="Ladd B."/>
            <person name="Jarett J.K."/>
            <person name="Geller-Mcgrath D.E."/>
            <person name="Sieber C.M.K."/>
            <person name="Emerson J.B."/>
            <person name="Anantharaman K."/>
            <person name="Thomas B.C."/>
            <person name="Malmstrom R."/>
            <person name="Stieglmeier M."/>
            <person name="Klingl A."/>
            <person name="Woyke T."/>
            <person name="Ryan C.M."/>
            <person name="Banfield J.F."/>
        </authorList>
    </citation>
    <scope>NUCLEOTIDE SEQUENCE [LARGE SCALE GENOMIC DNA]</scope>
</reference>
<dbReference type="EMBL" id="PEZL01000032">
    <property type="protein sequence ID" value="PIS13362.1"/>
    <property type="molecule type" value="Genomic_DNA"/>
</dbReference>
<dbReference type="Pfam" id="PF02601">
    <property type="entry name" value="Exonuc_VII_L"/>
    <property type="match status" value="1"/>
</dbReference>
<dbReference type="SUPFAM" id="SSF47819">
    <property type="entry name" value="HRDC-like"/>
    <property type="match status" value="1"/>
</dbReference>
<dbReference type="GO" id="GO:0006308">
    <property type="term" value="P:DNA catabolic process"/>
    <property type="evidence" value="ECO:0007669"/>
    <property type="project" value="UniProtKB-UniRule"/>
</dbReference>
<comment type="catalytic activity">
    <reaction evidence="5 6">
        <text>Exonucleolytic cleavage in either 5'- to 3'- or 3'- to 5'-direction to yield nucleoside 5'-phosphates.</text>
        <dbReference type="EC" id="3.1.11.6"/>
    </reaction>
</comment>
<evidence type="ECO:0000313" key="9">
    <source>
        <dbReference type="Proteomes" id="UP000230353"/>
    </source>
</evidence>
<dbReference type="PANTHER" id="PTHR30008:SF0">
    <property type="entry name" value="EXODEOXYRIBONUCLEASE 7 LARGE SUBUNIT"/>
    <property type="match status" value="1"/>
</dbReference>
<dbReference type="GO" id="GO:0009318">
    <property type="term" value="C:exodeoxyribonuclease VII complex"/>
    <property type="evidence" value="ECO:0007669"/>
    <property type="project" value="UniProtKB-UniRule"/>
</dbReference>
<evidence type="ECO:0000256" key="3">
    <source>
        <dbReference type="ARBA" id="ARBA00022801"/>
    </source>
</evidence>
<evidence type="ECO:0000256" key="6">
    <source>
        <dbReference type="RuleBase" id="RU004355"/>
    </source>
</evidence>
<sequence length="498" mass="56544">MYFDLLEKLKSWRAAVAKKEGVELYRVLPNKTIEAIAELEPKTKNDLLSIKGIKEKKFEKYGAEILSLVSNGQETEEIMLETNSSGEIKIYTVSRYLDVLNFQLKQIPARVKGEISSLDIRNNYLFFSIKDAKNESVLVCFMWKKSYDLCGIAIEEGMEIIVEGFPEVYKPSGKFSFKTATVELVGEGVLKKAYDALKKQLEKEGLFLPERKKRIPEFPRNIGLITSETGAVIHDFLNNLGKHGYHIQFVDSRVEGQIAVRSLISALDYFENKDVDVVVIIRGGGSLESLQAFNNEVLVRRVADFKVPIICGIGHDKDVPLASLAADKLVSTPTAATNILDETWDKALNTVILFEKEIFYKYQKLLGDAKFSIEESASKLMGQFNIIFKKFEKLRHDLINTTLNIGHNLKNAKRMFVVFSESLLNNLERWFEKEDSFLNNTEKQLKIFDPIRQLRLGYSIVFSGKGIIKSVKQVAIEEDIDIRVSDGKIISKVKNITN</sequence>
<dbReference type="Gene3D" id="1.10.150.80">
    <property type="entry name" value="HRDC domain"/>
    <property type="match status" value="1"/>
</dbReference>
<keyword evidence="2 5" id="KW-0540">Nuclease</keyword>
<dbReference type="NCBIfam" id="TIGR00237">
    <property type="entry name" value="xseA"/>
    <property type="match status" value="1"/>
</dbReference>
<evidence type="ECO:0000256" key="2">
    <source>
        <dbReference type="ARBA" id="ARBA00022722"/>
    </source>
</evidence>
<dbReference type="CDD" id="cd04489">
    <property type="entry name" value="ExoVII_LU_OBF"/>
    <property type="match status" value="1"/>
</dbReference>
<dbReference type="GO" id="GO:0008855">
    <property type="term" value="F:exodeoxyribonuclease VII activity"/>
    <property type="evidence" value="ECO:0007669"/>
    <property type="project" value="UniProtKB-UniRule"/>
</dbReference>
<organism evidence="8 9">
    <name type="scientific">Candidatus Tagabacteria bacterium CG09_land_8_20_14_0_10_41_14</name>
    <dbReference type="NCBI Taxonomy" id="1975021"/>
    <lineage>
        <taxon>Bacteria</taxon>
        <taxon>Candidatus Tagaibacteriota</taxon>
    </lineage>
</organism>
<dbReference type="InterPro" id="IPR025824">
    <property type="entry name" value="OB-fold_nuc-bd_dom"/>
</dbReference>
<dbReference type="InterPro" id="IPR010997">
    <property type="entry name" value="HRDC-like_sf"/>
</dbReference>
<dbReference type="GO" id="GO:0005737">
    <property type="term" value="C:cytoplasm"/>
    <property type="evidence" value="ECO:0007669"/>
    <property type="project" value="UniProtKB-SubCell"/>
</dbReference>
<comment type="similarity">
    <text evidence="5 6">Belongs to the XseA family.</text>
</comment>
<feature type="domain" description="HRDC" evidence="7">
    <location>
        <begin position="1"/>
        <end position="79"/>
    </location>
</feature>
<comment type="caution">
    <text evidence="8">The sequence shown here is derived from an EMBL/GenBank/DDBJ whole genome shotgun (WGS) entry which is preliminary data.</text>
</comment>
<dbReference type="Pfam" id="PF13742">
    <property type="entry name" value="tRNA_anti_2"/>
    <property type="match status" value="1"/>
</dbReference>
<keyword evidence="4 5" id="KW-0269">Exonuclease</keyword>
<comment type="subunit">
    <text evidence="5">Heterooligomer composed of large and small subunits.</text>
</comment>
<dbReference type="Proteomes" id="UP000230353">
    <property type="component" value="Unassembled WGS sequence"/>
</dbReference>
<protein>
    <recommendedName>
        <fullName evidence="5">Exodeoxyribonuclease 7 large subunit</fullName>
        <ecNumber evidence="5">3.1.11.6</ecNumber>
    </recommendedName>
    <alternativeName>
        <fullName evidence="5">Exodeoxyribonuclease VII large subunit</fullName>
        <shortName evidence="5">Exonuclease VII large subunit</shortName>
    </alternativeName>
</protein>
<evidence type="ECO:0000256" key="4">
    <source>
        <dbReference type="ARBA" id="ARBA00022839"/>
    </source>
</evidence>
<dbReference type="GO" id="GO:0003676">
    <property type="term" value="F:nucleic acid binding"/>
    <property type="evidence" value="ECO:0007669"/>
    <property type="project" value="InterPro"/>
</dbReference>
<dbReference type="EC" id="3.1.11.6" evidence="5"/>
<name>A0A2H0WL26_9BACT</name>
<dbReference type="PANTHER" id="PTHR30008">
    <property type="entry name" value="EXODEOXYRIBONUCLEASE 7 LARGE SUBUNIT"/>
    <property type="match status" value="1"/>
</dbReference>
<keyword evidence="1 5" id="KW-0963">Cytoplasm</keyword>
<evidence type="ECO:0000256" key="1">
    <source>
        <dbReference type="ARBA" id="ARBA00022490"/>
    </source>
</evidence>
<accession>A0A2H0WL26</accession>
<dbReference type="SMART" id="SM00341">
    <property type="entry name" value="HRDC"/>
    <property type="match status" value="1"/>
</dbReference>
<dbReference type="InterPro" id="IPR003753">
    <property type="entry name" value="Exonuc_VII_L"/>
</dbReference>
<evidence type="ECO:0000259" key="7">
    <source>
        <dbReference type="PROSITE" id="PS50967"/>
    </source>
</evidence>
<gene>
    <name evidence="5 8" type="primary">xseA</name>
    <name evidence="8" type="ORF">COT67_02220</name>
</gene>